<name>A0A6V8MQN7_9BACT</name>
<accession>A0A6V8MQN7</accession>
<comment type="caution">
    <text evidence="1">The sequence shown here is derived from an EMBL/GenBank/DDBJ whole genome shotgun (WGS) entry which is preliminary data.</text>
</comment>
<proteinExistence type="predicted"/>
<dbReference type="EMBL" id="BLXY01000001">
    <property type="protein sequence ID" value="GFO62331.1"/>
    <property type="molecule type" value="Genomic_DNA"/>
</dbReference>
<dbReference type="Proteomes" id="UP000568888">
    <property type="component" value="Unassembled WGS sequence"/>
</dbReference>
<dbReference type="RefSeq" id="WP_183344255.1">
    <property type="nucleotide sequence ID" value="NZ_BLXY01000001.1"/>
</dbReference>
<dbReference type="AlphaFoldDB" id="A0A6V8MQN7"/>
<gene>
    <name evidence="1" type="ORF">GMPD_02500</name>
</gene>
<evidence type="ECO:0000313" key="1">
    <source>
        <dbReference type="EMBL" id="GFO62331.1"/>
    </source>
</evidence>
<protein>
    <submittedName>
        <fullName evidence="1">Uncharacterized protein</fullName>
    </submittedName>
</protein>
<evidence type="ECO:0000313" key="2">
    <source>
        <dbReference type="Proteomes" id="UP000568888"/>
    </source>
</evidence>
<sequence>MLTFSSLADVAQAQLPPKHRRAVTRAVRSLLDAYGDDYPPDDCGFVVLVTEKTTDADALELMGRPWAETRLEGAMVDKETGCFLSCWLANNQYGLTLIVPDENWLDLTFRALLIEKLGVTNVH</sequence>
<reference evidence="2" key="1">
    <citation type="submission" date="2020-06" db="EMBL/GenBank/DDBJ databases">
        <title>Draft genomic sequecing of Geomonas sp. Red736.</title>
        <authorList>
            <person name="Itoh H."/>
            <person name="Xu Z.X."/>
            <person name="Ushijima N."/>
            <person name="Masuda Y."/>
            <person name="Shiratori Y."/>
            <person name="Senoo K."/>
        </authorList>
    </citation>
    <scope>NUCLEOTIDE SEQUENCE [LARGE SCALE GENOMIC DNA]</scope>
    <source>
        <strain evidence="2">Red736</strain>
    </source>
</reference>
<organism evidence="1 2">
    <name type="scientific">Geomonas paludis</name>
    <dbReference type="NCBI Taxonomy" id="2740185"/>
    <lineage>
        <taxon>Bacteria</taxon>
        <taxon>Pseudomonadati</taxon>
        <taxon>Thermodesulfobacteriota</taxon>
        <taxon>Desulfuromonadia</taxon>
        <taxon>Geobacterales</taxon>
        <taxon>Geobacteraceae</taxon>
        <taxon>Geomonas</taxon>
    </lineage>
</organism>